<dbReference type="InterPro" id="IPR016187">
    <property type="entry name" value="CTDL_fold"/>
</dbReference>
<dbReference type="PANTHER" id="PTHR45784:SF3">
    <property type="entry name" value="C-TYPE LECTIN DOMAIN FAMILY 4 MEMBER K-LIKE-RELATED"/>
    <property type="match status" value="1"/>
</dbReference>
<dbReference type="InterPro" id="IPR001304">
    <property type="entry name" value="C-type_lectin-like"/>
</dbReference>
<sequence length="166" mass="19472">MAGWFIFSTSGLHQYHYVDKDMTWTDAQTYCKEKYTDLATIENEEDQNQLNNMVSSVNNHVWIGLYSNIVWKWSDGYRGRGPESMNWQTLPDNKPDFSSSHQSCVDIDNSGRWWADACSRERPFICYNGTQLDPQFVYISDINELVQRSEVLQGELHRPGYCEERH</sequence>
<dbReference type="AlphaFoldDB" id="A0AAV1PU23"/>
<keyword evidence="3" id="KW-1185">Reference proteome</keyword>
<dbReference type="Proteomes" id="UP001314229">
    <property type="component" value="Unassembled WGS sequence"/>
</dbReference>
<evidence type="ECO:0000259" key="1">
    <source>
        <dbReference type="PROSITE" id="PS50041"/>
    </source>
</evidence>
<comment type="caution">
    <text evidence="2">The sequence shown here is derived from an EMBL/GenBank/DDBJ whole genome shotgun (WGS) entry which is preliminary data.</text>
</comment>
<name>A0AAV1PU23_SCOSC</name>
<dbReference type="EMBL" id="CAWUFR010000273">
    <property type="protein sequence ID" value="CAK6974808.1"/>
    <property type="molecule type" value="Genomic_DNA"/>
</dbReference>
<dbReference type="InterPro" id="IPR016186">
    <property type="entry name" value="C-type_lectin-like/link_sf"/>
</dbReference>
<protein>
    <submittedName>
        <fullName evidence="2">L-selectin-like</fullName>
    </submittedName>
</protein>
<dbReference type="PROSITE" id="PS50041">
    <property type="entry name" value="C_TYPE_LECTIN_2"/>
    <property type="match status" value="1"/>
</dbReference>
<proteinExistence type="predicted"/>
<dbReference type="SUPFAM" id="SSF56436">
    <property type="entry name" value="C-type lectin-like"/>
    <property type="match status" value="1"/>
</dbReference>
<evidence type="ECO:0000313" key="2">
    <source>
        <dbReference type="EMBL" id="CAK6974808.1"/>
    </source>
</evidence>
<dbReference type="PANTHER" id="PTHR45784">
    <property type="entry name" value="C-TYPE LECTIN DOMAIN FAMILY 20 MEMBER A-RELATED"/>
    <property type="match status" value="1"/>
</dbReference>
<dbReference type="Gene3D" id="3.10.100.10">
    <property type="entry name" value="Mannose-Binding Protein A, subunit A"/>
    <property type="match status" value="1"/>
</dbReference>
<reference evidence="2 3" key="1">
    <citation type="submission" date="2024-01" db="EMBL/GenBank/DDBJ databases">
        <authorList>
            <person name="Alioto T."/>
            <person name="Alioto T."/>
            <person name="Gomez Garrido J."/>
        </authorList>
    </citation>
    <scope>NUCLEOTIDE SEQUENCE [LARGE SCALE GENOMIC DNA]</scope>
</reference>
<accession>A0AAV1PU23</accession>
<dbReference type="Pfam" id="PF00059">
    <property type="entry name" value="Lectin_C"/>
    <property type="match status" value="1"/>
</dbReference>
<dbReference type="SMART" id="SM00034">
    <property type="entry name" value="CLECT"/>
    <property type="match status" value="1"/>
</dbReference>
<gene>
    <name evidence="2" type="ORF">FSCOSCO3_A007625</name>
</gene>
<organism evidence="2 3">
    <name type="scientific">Scomber scombrus</name>
    <name type="common">Atlantic mackerel</name>
    <name type="synonym">Scomber vernalis</name>
    <dbReference type="NCBI Taxonomy" id="13677"/>
    <lineage>
        <taxon>Eukaryota</taxon>
        <taxon>Metazoa</taxon>
        <taxon>Chordata</taxon>
        <taxon>Craniata</taxon>
        <taxon>Vertebrata</taxon>
        <taxon>Euteleostomi</taxon>
        <taxon>Actinopterygii</taxon>
        <taxon>Neopterygii</taxon>
        <taxon>Teleostei</taxon>
        <taxon>Neoteleostei</taxon>
        <taxon>Acanthomorphata</taxon>
        <taxon>Pelagiaria</taxon>
        <taxon>Scombriformes</taxon>
        <taxon>Scombridae</taxon>
        <taxon>Scomber</taxon>
    </lineage>
</organism>
<evidence type="ECO:0000313" key="3">
    <source>
        <dbReference type="Proteomes" id="UP001314229"/>
    </source>
</evidence>
<feature type="domain" description="C-type lectin" evidence="1">
    <location>
        <begin position="10"/>
        <end position="127"/>
    </location>
</feature>